<proteinExistence type="predicted"/>
<accession>A0AC35EWF2</accession>
<sequence length="410" mass="47420">MTTKNEFLSLKDKNQSFTNDVSHTDKSGQYSNLNLNQNSSTLIPVFFPNNPKNDKYCDSKVPDKYDGRGRSNARNKSAGLCSHTLNLNDKTEDEVKKRWKKDGLSDASSSTFFLHISAFENSKEVAALDILYGENFELKRNKTNINNLMTQNPFEFPRQQEEDKVTEPEVMGFRASQRLLDPNQPTSSNNAQGMVNLYESGTQGLSTQSSTNQHKFIDWCKSFVQEYERRFVNPEQEITEKAEKKFRESFLKFLEPNLADDGKRYKSMFKNLVSYSRREDKGDLFHKFMPALFTLMEKYDANKNHQVQLLSNFLKIFEVENLDSDLVCDLEILYKEEVGKLADGASNIREICRQTTILFNNEEITKKRSIKLYVWLSTLRTQGITNKKIFERLLDECSHKSINGVVGVIW</sequence>
<protein>
    <submittedName>
        <fullName evidence="2">Uncharacterized protein</fullName>
    </submittedName>
</protein>
<evidence type="ECO:0000313" key="2">
    <source>
        <dbReference type="WBParaSite" id="PS1159_v2.g11479.t1"/>
    </source>
</evidence>
<reference evidence="2" key="1">
    <citation type="submission" date="2022-11" db="UniProtKB">
        <authorList>
            <consortium name="WormBaseParasite"/>
        </authorList>
    </citation>
    <scope>IDENTIFICATION</scope>
</reference>
<dbReference type="WBParaSite" id="PS1159_v2.g11479.t1">
    <property type="protein sequence ID" value="PS1159_v2.g11479.t1"/>
    <property type="gene ID" value="PS1159_v2.g11479"/>
</dbReference>
<organism evidence="1 2">
    <name type="scientific">Panagrolaimus sp. PS1159</name>
    <dbReference type="NCBI Taxonomy" id="55785"/>
    <lineage>
        <taxon>Eukaryota</taxon>
        <taxon>Metazoa</taxon>
        <taxon>Ecdysozoa</taxon>
        <taxon>Nematoda</taxon>
        <taxon>Chromadorea</taxon>
        <taxon>Rhabditida</taxon>
        <taxon>Tylenchina</taxon>
        <taxon>Panagrolaimomorpha</taxon>
        <taxon>Panagrolaimoidea</taxon>
        <taxon>Panagrolaimidae</taxon>
        <taxon>Panagrolaimus</taxon>
    </lineage>
</organism>
<name>A0AC35EWF2_9BILA</name>
<dbReference type="Proteomes" id="UP000887580">
    <property type="component" value="Unplaced"/>
</dbReference>
<evidence type="ECO:0000313" key="1">
    <source>
        <dbReference type="Proteomes" id="UP000887580"/>
    </source>
</evidence>